<dbReference type="EMBL" id="CP104550">
    <property type="protein sequence ID" value="UXH31393.1"/>
    <property type="molecule type" value="Genomic_DNA"/>
</dbReference>
<accession>A0A9E7RU63</accession>
<dbReference type="Proteomes" id="UP001065373">
    <property type="component" value="Chromosome"/>
</dbReference>
<dbReference type="GO" id="GO:0006629">
    <property type="term" value="P:lipid metabolic process"/>
    <property type="evidence" value="ECO:0007669"/>
    <property type="project" value="InterPro"/>
</dbReference>
<name>A0A9E7RU63_METWO</name>
<dbReference type="InterPro" id="IPR036681">
    <property type="entry name" value="PgpA-like_sf"/>
</dbReference>
<dbReference type="GO" id="GO:0008962">
    <property type="term" value="F:phosphatidylglycerophosphatase activity"/>
    <property type="evidence" value="ECO:0007669"/>
    <property type="project" value="InterPro"/>
</dbReference>
<organism evidence="2">
    <name type="scientific">Methanothermobacter wolfeii</name>
    <name type="common">Methanobacterium wolfei</name>
    <dbReference type="NCBI Taxonomy" id="145261"/>
    <lineage>
        <taxon>Archaea</taxon>
        <taxon>Methanobacteriati</taxon>
        <taxon>Methanobacteriota</taxon>
        <taxon>Methanomada group</taxon>
        <taxon>Methanobacteria</taxon>
        <taxon>Methanobacteriales</taxon>
        <taxon>Methanobacteriaceae</taxon>
        <taxon>Methanothermobacter</taxon>
    </lineage>
</organism>
<dbReference type="Gene3D" id="1.10.3760.10">
    <property type="entry name" value="PgpA-like"/>
    <property type="match status" value="1"/>
</dbReference>
<sequence>MNPLKEEVNVNGIGVSFEGDKVVVSGDSGLVVAGDSILFTGELEYEMVSGDIEVSSLENVTCASSYHDGVLDLLVVLGEPCGDRVLECFRAAVEEASLRAGILMKLLRSRITLVSLPGSSEYDDSCLRGAVGDVLGKVLLPGPGVEECLRMHGAGMEEMVDAGMELCVGVEVTAELRERLEAEITRALGDLNVRALLAAALHLEDDIENRRLLGLDLRDDPAFLYSDEVIGMAIANQIAGTKAIFNFKRYDEEKPGVIGGLGPMVDDAVAGLIAGCMSRIFE</sequence>
<protein>
    <submittedName>
        <fullName evidence="2">Alpha-ribazole phosphatase CobZ</fullName>
    </submittedName>
</protein>
<dbReference type="Pfam" id="PF04608">
    <property type="entry name" value="PgpA"/>
    <property type="match status" value="1"/>
</dbReference>
<evidence type="ECO:0000313" key="2">
    <source>
        <dbReference type="EMBL" id="UXH31393.1"/>
    </source>
</evidence>
<dbReference type="InterPro" id="IPR017577">
    <property type="entry name" value="Ribazole_CobZ"/>
</dbReference>
<evidence type="ECO:0000259" key="1">
    <source>
        <dbReference type="Pfam" id="PF04608"/>
    </source>
</evidence>
<dbReference type="RefSeq" id="WP_238337890.1">
    <property type="nucleotide sequence ID" value="NZ_CP104550.1"/>
</dbReference>
<proteinExistence type="predicted"/>
<feature type="domain" description="YutG/PgpA" evidence="1">
    <location>
        <begin position="218"/>
        <end position="280"/>
    </location>
</feature>
<dbReference type="SUPFAM" id="SSF101307">
    <property type="entry name" value="YutG-like"/>
    <property type="match status" value="1"/>
</dbReference>
<dbReference type="CDD" id="cd06971">
    <property type="entry name" value="PgpA"/>
    <property type="match status" value="1"/>
</dbReference>
<dbReference type="InterPro" id="IPR007686">
    <property type="entry name" value="YutG/PgpA"/>
</dbReference>
<gene>
    <name evidence="2" type="primary">cobZ</name>
    <name evidence="2" type="ORF">N5910_07590</name>
</gene>
<reference evidence="2" key="1">
    <citation type="submission" date="2022-09" db="EMBL/GenBank/DDBJ databases">
        <title>Characterization of three MwoI isoschizomers from sequenced genome and metagenomes.</title>
        <authorList>
            <person name="Fomenkov A."/>
            <person name="Xu S.Y."/>
            <person name="Roberts R.J."/>
        </authorList>
    </citation>
    <scope>NUCLEOTIDE SEQUENCE</scope>
    <source>
        <strain evidence="2">DSM 2970</strain>
    </source>
</reference>
<dbReference type="AlphaFoldDB" id="A0A9E7RU63"/>
<dbReference type="GeneID" id="58979130"/>
<dbReference type="NCBIfam" id="TIGR03161">
    <property type="entry name" value="ribazole_CobZ"/>
    <property type="match status" value="1"/>
</dbReference>